<name>A0A1H3SJB9_9PSEU</name>
<dbReference type="AlphaFoldDB" id="A0A1H3SJB9"/>
<organism evidence="1 2">
    <name type="scientific">Amycolatopsis xylanica</name>
    <dbReference type="NCBI Taxonomy" id="589385"/>
    <lineage>
        <taxon>Bacteria</taxon>
        <taxon>Bacillati</taxon>
        <taxon>Actinomycetota</taxon>
        <taxon>Actinomycetes</taxon>
        <taxon>Pseudonocardiales</taxon>
        <taxon>Pseudonocardiaceae</taxon>
        <taxon>Amycolatopsis</taxon>
    </lineage>
</organism>
<evidence type="ECO:0000313" key="1">
    <source>
        <dbReference type="EMBL" id="SDZ38062.1"/>
    </source>
</evidence>
<dbReference type="EMBL" id="FNON01000014">
    <property type="protein sequence ID" value="SDZ38062.1"/>
    <property type="molecule type" value="Genomic_DNA"/>
</dbReference>
<proteinExistence type="predicted"/>
<reference evidence="1 2" key="1">
    <citation type="submission" date="2016-10" db="EMBL/GenBank/DDBJ databases">
        <authorList>
            <person name="de Groot N.N."/>
        </authorList>
    </citation>
    <scope>NUCLEOTIDE SEQUENCE [LARGE SCALE GENOMIC DNA]</scope>
    <source>
        <strain evidence="1 2">CPCC 202699</strain>
    </source>
</reference>
<accession>A0A1H3SJB9</accession>
<keyword evidence="2" id="KW-1185">Reference proteome</keyword>
<evidence type="ECO:0000313" key="2">
    <source>
        <dbReference type="Proteomes" id="UP000199515"/>
    </source>
</evidence>
<dbReference type="STRING" id="589385.SAMN05421504_11454"/>
<sequence>MAKFNTAVRTTTYEGGAGYPRDVKIELFLLAVSNDRVVIVTDEQDAYGDVSTSLPSSVPIYTWNLAGYRYGHTPVGAPNRYTFGGLTDQAFRMIPLIEAGETARWPF</sequence>
<gene>
    <name evidence="1" type="ORF">SAMN05421504_11454</name>
</gene>
<dbReference type="Proteomes" id="UP000199515">
    <property type="component" value="Unassembled WGS sequence"/>
</dbReference>
<protein>
    <submittedName>
        <fullName evidence="1">Uncharacterized protein</fullName>
    </submittedName>
</protein>
<dbReference type="RefSeq" id="WP_176969025.1">
    <property type="nucleotide sequence ID" value="NZ_FNON01000014.1"/>
</dbReference>